<feature type="domain" description="NERD" evidence="1">
    <location>
        <begin position="71"/>
        <end position="185"/>
    </location>
</feature>
<dbReference type="STRING" id="449659.IV66_GL000630"/>
<dbReference type="Proteomes" id="UP000051886">
    <property type="component" value="Unassembled WGS sequence"/>
</dbReference>
<organism evidence="2 3">
    <name type="scientific">Ligilactobacillus pobuzihii</name>
    <dbReference type="NCBI Taxonomy" id="449659"/>
    <lineage>
        <taxon>Bacteria</taxon>
        <taxon>Bacillati</taxon>
        <taxon>Bacillota</taxon>
        <taxon>Bacilli</taxon>
        <taxon>Lactobacillales</taxon>
        <taxon>Lactobacillaceae</taxon>
        <taxon>Ligilactobacillus</taxon>
    </lineage>
</organism>
<evidence type="ECO:0000313" key="3">
    <source>
        <dbReference type="Proteomes" id="UP000051886"/>
    </source>
</evidence>
<dbReference type="PATRIC" id="fig|449659.4.peg.635"/>
<keyword evidence="3" id="KW-1185">Reference proteome</keyword>
<gene>
    <name evidence="2" type="ORF">IV66_GL000630</name>
</gene>
<dbReference type="EMBL" id="JQCN01000064">
    <property type="protein sequence ID" value="KRN96768.1"/>
    <property type="molecule type" value="Genomic_DNA"/>
</dbReference>
<evidence type="ECO:0000313" key="2">
    <source>
        <dbReference type="EMBL" id="KRN96768.1"/>
    </source>
</evidence>
<dbReference type="Pfam" id="PF08378">
    <property type="entry name" value="NERD"/>
    <property type="match status" value="1"/>
</dbReference>
<reference evidence="2 3" key="1">
    <citation type="journal article" date="2015" name="Genome Announc.">
        <title>Expanding the biotechnology potential of lactobacilli through comparative genomics of 213 strains and associated genera.</title>
        <authorList>
            <person name="Sun Z."/>
            <person name="Harris H.M."/>
            <person name="McCann A."/>
            <person name="Guo C."/>
            <person name="Argimon S."/>
            <person name="Zhang W."/>
            <person name="Yang X."/>
            <person name="Jeffery I.B."/>
            <person name="Cooney J.C."/>
            <person name="Kagawa T.F."/>
            <person name="Liu W."/>
            <person name="Song Y."/>
            <person name="Salvetti E."/>
            <person name="Wrobel A."/>
            <person name="Rasinkangas P."/>
            <person name="Parkhill J."/>
            <person name="Rea M.C."/>
            <person name="O'Sullivan O."/>
            <person name="Ritari J."/>
            <person name="Douillard F.P."/>
            <person name="Paul Ross R."/>
            <person name="Yang R."/>
            <person name="Briner A.E."/>
            <person name="Felis G.E."/>
            <person name="de Vos W.M."/>
            <person name="Barrangou R."/>
            <person name="Klaenhammer T.R."/>
            <person name="Caufield P.W."/>
            <person name="Cui Y."/>
            <person name="Zhang H."/>
            <person name="O'Toole P.W."/>
        </authorList>
    </citation>
    <scope>NUCLEOTIDE SEQUENCE [LARGE SCALE GENOMIC DNA]</scope>
    <source>
        <strain evidence="2 3">NBRC 103219</strain>
    </source>
</reference>
<protein>
    <recommendedName>
        <fullName evidence="1">NERD domain-containing protein</fullName>
    </recommendedName>
</protein>
<proteinExistence type="predicted"/>
<evidence type="ECO:0000259" key="1">
    <source>
        <dbReference type="PROSITE" id="PS50965"/>
    </source>
</evidence>
<sequence>MRVCKSDYYLNFRDSCFFLMKKDKFCVFDSSKRKENSQMRRKSFEMQYLETLQARTSLNDREKQQLLACQKGYKGELQVDELIERIIKDRYPVLDDVNLIFDKQRIQVDKLLQIGNKLYLIDIKNYRGHYVFRDRTWYCNGKPLTHSIFGQIDRTHDILARIFAENHVNIEIIKVLVFTDHKAVLDIKEETGVVVKYLWDFCGWAQKLCSQSAQNAQMRWQESLQPYIVTFYRPDNDFSTEIDRKLTKGIKCPNCGGFELHQHRYYLRCKHCEYCQPKETAYVCTICEYGILFFKENLRISDLLDFLGERYSRSYLERVLVKHFNSLKFKSKQFCYQNKGIEFQYWFGDRKNYFDKVQDRIHWGS</sequence>
<name>A0A0R2L5Z3_9LACO</name>
<dbReference type="AlphaFoldDB" id="A0A0R2L5Z3"/>
<dbReference type="InterPro" id="IPR011528">
    <property type="entry name" value="NERD"/>
</dbReference>
<dbReference type="PROSITE" id="PS50965">
    <property type="entry name" value="NERD"/>
    <property type="match status" value="1"/>
</dbReference>
<comment type="caution">
    <text evidence="2">The sequence shown here is derived from an EMBL/GenBank/DDBJ whole genome shotgun (WGS) entry which is preliminary data.</text>
</comment>
<accession>A0A0R2L5Z3</accession>